<dbReference type="Proteomes" id="UP001362999">
    <property type="component" value="Unassembled WGS sequence"/>
</dbReference>
<comment type="caution">
    <text evidence="2">The sequence shown here is derived from an EMBL/GenBank/DDBJ whole genome shotgun (WGS) entry which is preliminary data.</text>
</comment>
<feature type="region of interest" description="Disordered" evidence="1">
    <location>
        <begin position="1"/>
        <end position="72"/>
    </location>
</feature>
<protein>
    <submittedName>
        <fullName evidence="2">Uncharacterized protein</fullName>
    </submittedName>
</protein>
<feature type="compositionally biased region" description="Basic residues" evidence="1">
    <location>
        <begin position="62"/>
        <end position="72"/>
    </location>
</feature>
<sequence length="72" mass="8174">MTQPTLKQLFGEQMRRQTTASDSRRSSRPSTRHDAGKQSAKKRKPSRGSDADAEGDEEQEKSKKRKTKKKPS</sequence>
<reference evidence="2 3" key="1">
    <citation type="journal article" date="2024" name="J Genomics">
        <title>Draft genome sequencing and assembly of Favolaschia claudopus CIRM-BRFM 2984 isolated from oak limbs.</title>
        <authorList>
            <person name="Navarro D."/>
            <person name="Drula E."/>
            <person name="Chaduli D."/>
            <person name="Cazenave R."/>
            <person name="Ahrendt S."/>
            <person name="Wang J."/>
            <person name="Lipzen A."/>
            <person name="Daum C."/>
            <person name="Barry K."/>
            <person name="Grigoriev I.V."/>
            <person name="Favel A."/>
            <person name="Rosso M.N."/>
            <person name="Martin F."/>
        </authorList>
    </citation>
    <scope>NUCLEOTIDE SEQUENCE [LARGE SCALE GENOMIC DNA]</scope>
    <source>
        <strain evidence="2 3">CIRM-BRFM 2984</strain>
    </source>
</reference>
<name>A0AAW0EDR5_9AGAR</name>
<evidence type="ECO:0000256" key="1">
    <source>
        <dbReference type="SAM" id="MobiDB-lite"/>
    </source>
</evidence>
<evidence type="ECO:0000313" key="3">
    <source>
        <dbReference type="Proteomes" id="UP001362999"/>
    </source>
</evidence>
<dbReference type="EMBL" id="JAWWNJ010000002">
    <property type="protein sequence ID" value="KAK7062363.1"/>
    <property type="molecule type" value="Genomic_DNA"/>
</dbReference>
<accession>A0AAW0EDR5</accession>
<keyword evidence="3" id="KW-1185">Reference proteome</keyword>
<dbReference type="AlphaFoldDB" id="A0AAW0EDR5"/>
<organism evidence="2 3">
    <name type="scientific">Favolaschia claudopus</name>
    <dbReference type="NCBI Taxonomy" id="2862362"/>
    <lineage>
        <taxon>Eukaryota</taxon>
        <taxon>Fungi</taxon>
        <taxon>Dikarya</taxon>
        <taxon>Basidiomycota</taxon>
        <taxon>Agaricomycotina</taxon>
        <taxon>Agaricomycetes</taxon>
        <taxon>Agaricomycetidae</taxon>
        <taxon>Agaricales</taxon>
        <taxon>Marasmiineae</taxon>
        <taxon>Mycenaceae</taxon>
        <taxon>Favolaschia</taxon>
    </lineage>
</organism>
<gene>
    <name evidence="2" type="ORF">R3P38DRAFT_3167348</name>
</gene>
<proteinExistence type="predicted"/>
<evidence type="ECO:0000313" key="2">
    <source>
        <dbReference type="EMBL" id="KAK7062363.1"/>
    </source>
</evidence>